<dbReference type="EMBL" id="CAJPDT010000199">
    <property type="protein sequence ID" value="CAF9942617.1"/>
    <property type="molecule type" value="Genomic_DNA"/>
</dbReference>
<accession>A0A8H3PJU4</accession>
<dbReference type="AlphaFoldDB" id="A0A8H3PJU4"/>
<keyword evidence="2" id="KW-1185">Reference proteome</keyword>
<organism evidence="1 2">
    <name type="scientific">Imshaugia aleurites</name>
    <dbReference type="NCBI Taxonomy" id="172621"/>
    <lineage>
        <taxon>Eukaryota</taxon>
        <taxon>Fungi</taxon>
        <taxon>Dikarya</taxon>
        <taxon>Ascomycota</taxon>
        <taxon>Pezizomycotina</taxon>
        <taxon>Lecanoromycetes</taxon>
        <taxon>OSLEUM clade</taxon>
        <taxon>Lecanoromycetidae</taxon>
        <taxon>Lecanorales</taxon>
        <taxon>Lecanorineae</taxon>
        <taxon>Parmeliaceae</taxon>
        <taxon>Imshaugia</taxon>
    </lineage>
</organism>
<protein>
    <submittedName>
        <fullName evidence="1">Uncharacterized protein</fullName>
    </submittedName>
</protein>
<reference evidence="1" key="1">
    <citation type="submission" date="2021-03" db="EMBL/GenBank/DDBJ databases">
        <authorList>
            <person name="Tagirdzhanova G."/>
        </authorList>
    </citation>
    <scope>NUCLEOTIDE SEQUENCE</scope>
</reference>
<name>A0A8H3PJU4_9LECA</name>
<proteinExistence type="predicted"/>
<sequence length="294" mass="33416">MLSPNFAEGQALLNATSPETSSISLPDDDPEAMIWLCNALHFKQNLTADISLSLLKKMATVCDKYDLVGTLYPWSHVWLQYWSGSADSVDDHLEMLWISYALGNEEYFWRSSRSLMHLYNTEDLAAIETQTFTALLPGRILDCINDNREAALIELHKTFLDIMAPLLEHECNSAKRHDRDWKFACDHLTKIGYYITQLSKSGFWPITEKLRTTSFITTSAALSKLQGYWDENVTRDNPYCDTPKIDIIRLYKEAAEAATENLKGLCLNCVKHGRYTKGNPNCRNSRRQACAGQG</sequence>
<evidence type="ECO:0000313" key="2">
    <source>
        <dbReference type="Proteomes" id="UP000664534"/>
    </source>
</evidence>
<dbReference type="Proteomes" id="UP000664534">
    <property type="component" value="Unassembled WGS sequence"/>
</dbReference>
<evidence type="ECO:0000313" key="1">
    <source>
        <dbReference type="EMBL" id="CAF9942617.1"/>
    </source>
</evidence>
<dbReference type="OrthoDB" id="5275938at2759"/>
<comment type="caution">
    <text evidence="1">The sequence shown here is derived from an EMBL/GenBank/DDBJ whole genome shotgun (WGS) entry which is preliminary data.</text>
</comment>
<gene>
    <name evidence="1" type="ORF">IMSHALPRED_003913</name>
</gene>